<reference evidence="4 5" key="1">
    <citation type="journal article" date="2023" name="Arcadia Sci">
        <title>De novo assembly of a long-read Amblyomma americanum tick genome.</title>
        <authorList>
            <person name="Chou S."/>
            <person name="Poskanzer K.E."/>
            <person name="Rollins M."/>
            <person name="Thuy-Boun P.S."/>
        </authorList>
    </citation>
    <scope>NUCLEOTIDE SEQUENCE [LARGE SCALE GENOMIC DNA]</scope>
    <source>
        <strain evidence="4">F_SG_1</strain>
        <tissue evidence="4">Salivary glands</tissue>
    </source>
</reference>
<evidence type="ECO:0000313" key="5">
    <source>
        <dbReference type="Proteomes" id="UP001321473"/>
    </source>
</evidence>
<dbReference type="InterPro" id="IPR036928">
    <property type="entry name" value="AS_sf"/>
</dbReference>
<name>A0AAQ4FFF6_AMBAM</name>
<feature type="active site" description="Charge relay system" evidence="1">
    <location>
        <position position="130"/>
    </location>
</feature>
<evidence type="ECO:0000259" key="3">
    <source>
        <dbReference type="Pfam" id="PF01425"/>
    </source>
</evidence>
<dbReference type="InterPro" id="IPR023631">
    <property type="entry name" value="Amidase_dom"/>
</dbReference>
<dbReference type="SUPFAM" id="SSF75304">
    <property type="entry name" value="Amidase signature (AS) enzymes"/>
    <property type="match status" value="1"/>
</dbReference>
<dbReference type="EMBL" id="JARKHS020003317">
    <property type="protein sequence ID" value="KAK8785676.1"/>
    <property type="molecule type" value="Genomic_DNA"/>
</dbReference>
<keyword evidence="5" id="KW-1185">Reference proteome</keyword>
<dbReference type="PIRSF" id="PIRSF001221">
    <property type="entry name" value="Amidase_fungi"/>
    <property type="match status" value="1"/>
</dbReference>
<organism evidence="4 5">
    <name type="scientific">Amblyomma americanum</name>
    <name type="common">Lone star tick</name>
    <dbReference type="NCBI Taxonomy" id="6943"/>
    <lineage>
        <taxon>Eukaryota</taxon>
        <taxon>Metazoa</taxon>
        <taxon>Ecdysozoa</taxon>
        <taxon>Arthropoda</taxon>
        <taxon>Chelicerata</taxon>
        <taxon>Arachnida</taxon>
        <taxon>Acari</taxon>
        <taxon>Parasitiformes</taxon>
        <taxon>Ixodida</taxon>
        <taxon>Ixodoidea</taxon>
        <taxon>Ixodidae</taxon>
        <taxon>Amblyomminae</taxon>
        <taxon>Amblyomma</taxon>
    </lineage>
</organism>
<evidence type="ECO:0000313" key="4">
    <source>
        <dbReference type="EMBL" id="KAK8785676.1"/>
    </source>
</evidence>
<protein>
    <recommendedName>
        <fullName evidence="3">Amidase domain-containing protein</fullName>
    </recommendedName>
</protein>
<dbReference type="PANTHER" id="PTHR43372">
    <property type="entry name" value="FATTY-ACID AMIDE HYDROLASE"/>
    <property type="match status" value="1"/>
</dbReference>
<dbReference type="AlphaFoldDB" id="A0AAQ4FFF6"/>
<sequence length="525" mass="56846">MPSFVGTCGVVLGELVARLWRSACRLLFHILYVWKKPRLLPAAKDDLLLRSATSLAAAIRNGEVKSVELVSAYIGRIREVQPIINAVVEERFQEALREAEEADQLVASATMSRNQLSRQKPLLGLPFSVKNSIAVKGMRHDAGSLFWHGRRAEEDAPSVALLRQAGAIPLVLTNVPELCMWSDSQNLVDGTTRNPHDTRRVPGGSSGGEGSLQASAGSLMGLGTDVGGSVRIPAAYCGIFGHKPTAGVVPNSGLFPDVQGPMAECFCVGPMARFSEDLALLLNVLAGSAANRLRLDEEVDLKTLRVYFTDNEGSLYFSRVTAEARGAVLKVTRRLKETHGINAMRLPVPELYDFGAEWFKACATVAPKPVAELFRPGGLNTLAELVRIVLGAGRHTLPALFLSKMTSAFKFSSKHEAEACFASADHIRDRLEETLGEDGVLILPVTPSTSPYHNQQLLFNDSASMTLLFSILKTPATACPVMKSKDGLPLGVQVVAKRGNDRLCLAVAREIERQFGGWLQPWAGL</sequence>
<feature type="active site" description="Charge relay system" evidence="1">
    <location>
        <position position="205"/>
    </location>
</feature>
<dbReference type="Proteomes" id="UP001321473">
    <property type="component" value="Unassembled WGS sequence"/>
</dbReference>
<dbReference type="PANTHER" id="PTHR43372:SF4">
    <property type="entry name" value="FATTY-ACID AMIDE HYDROLASE 2"/>
    <property type="match status" value="1"/>
</dbReference>
<dbReference type="InterPro" id="IPR052739">
    <property type="entry name" value="FAAH2"/>
</dbReference>
<dbReference type="Gene3D" id="3.90.1300.10">
    <property type="entry name" value="Amidase signature (AS) domain"/>
    <property type="match status" value="1"/>
</dbReference>
<dbReference type="GO" id="GO:0012505">
    <property type="term" value="C:endomembrane system"/>
    <property type="evidence" value="ECO:0007669"/>
    <property type="project" value="TreeGrafter"/>
</dbReference>
<feature type="region of interest" description="Disordered" evidence="2">
    <location>
        <begin position="188"/>
        <end position="214"/>
    </location>
</feature>
<dbReference type="Pfam" id="PF01425">
    <property type="entry name" value="Amidase"/>
    <property type="match status" value="1"/>
</dbReference>
<comment type="caution">
    <text evidence="4">The sequence shown here is derived from an EMBL/GenBank/DDBJ whole genome shotgun (WGS) entry which is preliminary data.</text>
</comment>
<evidence type="ECO:0000256" key="1">
    <source>
        <dbReference type="PIRSR" id="PIRSR001221-1"/>
    </source>
</evidence>
<accession>A0AAQ4FFF6</accession>
<gene>
    <name evidence="4" type="ORF">V5799_007949</name>
</gene>
<feature type="active site" description="Acyl-ester intermediate" evidence="1">
    <location>
        <position position="229"/>
    </location>
</feature>
<proteinExistence type="predicted"/>
<evidence type="ECO:0000256" key="2">
    <source>
        <dbReference type="SAM" id="MobiDB-lite"/>
    </source>
</evidence>
<feature type="domain" description="Amidase" evidence="3">
    <location>
        <begin position="68"/>
        <end position="505"/>
    </location>
</feature>